<organism evidence="2 3">
    <name type="scientific">Citrus clementina</name>
    <name type="common">Clementine</name>
    <name type="synonym">Citrus deliciosa x Citrus sinensis</name>
    <dbReference type="NCBI Taxonomy" id="85681"/>
    <lineage>
        <taxon>Eukaryota</taxon>
        <taxon>Viridiplantae</taxon>
        <taxon>Streptophyta</taxon>
        <taxon>Embryophyta</taxon>
        <taxon>Tracheophyta</taxon>
        <taxon>Spermatophyta</taxon>
        <taxon>Magnoliopsida</taxon>
        <taxon>eudicotyledons</taxon>
        <taxon>Gunneridae</taxon>
        <taxon>Pentapetalae</taxon>
        <taxon>rosids</taxon>
        <taxon>malvids</taxon>
        <taxon>Sapindales</taxon>
        <taxon>Rutaceae</taxon>
        <taxon>Aurantioideae</taxon>
        <taxon>Citrus</taxon>
    </lineage>
</organism>
<name>V4SUK9_CITCL</name>
<reference evidence="2 3" key="1">
    <citation type="submission" date="2013-10" db="EMBL/GenBank/DDBJ databases">
        <authorList>
            <consortium name="International Citrus Genome Consortium"/>
            <person name="Jenkins J."/>
            <person name="Schmutz J."/>
            <person name="Prochnik S."/>
            <person name="Rokhsar D."/>
            <person name="Gmitter F."/>
            <person name="Ollitrault P."/>
            <person name="Machado M."/>
            <person name="Talon M."/>
            <person name="Wincker P."/>
            <person name="Jaillon O."/>
            <person name="Morgante M."/>
        </authorList>
    </citation>
    <scope>NUCLEOTIDE SEQUENCE</scope>
    <source>
        <strain evidence="3">cv. Clemenules</strain>
    </source>
</reference>
<dbReference type="OMA" id="SHVWIEI"/>
<dbReference type="InParanoid" id="V4SUK9"/>
<dbReference type="CDD" id="cd09917">
    <property type="entry name" value="F-box_SF"/>
    <property type="match status" value="1"/>
</dbReference>
<dbReference type="Gramene" id="ESR51563">
    <property type="protein sequence ID" value="ESR51563"/>
    <property type="gene ID" value="CICLE_v10031561mg"/>
</dbReference>
<feature type="domain" description="F-box" evidence="1">
    <location>
        <begin position="59"/>
        <end position="90"/>
    </location>
</feature>
<dbReference type="EMBL" id="KI536726">
    <property type="protein sequence ID" value="ESR51563.1"/>
    <property type="molecule type" value="Genomic_DNA"/>
</dbReference>
<gene>
    <name evidence="2" type="ORF">CICLE_v10031561mg</name>
</gene>
<dbReference type="GO" id="GO:0005634">
    <property type="term" value="C:nucleus"/>
    <property type="evidence" value="ECO:0007669"/>
    <property type="project" value="TreeGrafter"/>
</dbReference>
<dbReference type="GO" id="GO:0005829">
    <property type="term" value="C:cytosol"/>
    <property type="evidence" value="ECO:0007669"/>
    <property type="project" value="TreeGrafter"/>
</dbReference>
<dbReference type="PANTHER" id="PTHR24414">
    <property type="entry name" value="F-BOX/KELCH-REPEAT PROTEIN SKIP4"/>
    <property type="match status" value="1"/>
</dbReference>
<dbReference type="InterPro" id="IPR050354">
    <property type="entry name" value="F-box/kelch-repeat_ARATH"/>
</dbReference>
<dbReference type="Pfam" id="PF00646">
    <property type="entry name" value="F-box"/>
    <property type="match status" value="1"/>
</dbReference>
<proteinExistence type="predicted"/>
<dbReference type="InterPro" id="IPR015915">
    <property type="entry name" value="Kelch-typ_b-propeller"/>
</dbReference>
<dbReference type="eggNOG" id="ENOG502RB6E">
    <property type="taxonomic scope" value="Eukaryota"/>
</dbReference>
<dbReference type="AlphaFoldDB" id="V4SUK9"/>
<evidence type="ECO:0000259" key="1">
    <source>
        <dbReference type="Pfam" id="PF00646"/>
    </source>
</evidence>
<dbReference type="FunCoup" id="V4SUK9">
    <property type="interactions" value="712"/>
</dbReference>
<dbReference type="InterPro" id="IPR001810">
    <property type="entry name" value="F-box_dom"/>
</dbReference>
<evidence type="ECO:0000313" key="2">
    <source>
        <dbReference type="EMBL" id="ESR51563.1"/>
    </source>
</evidence>
<dbReference type="SUPFAM" id="SSF117281">
    <property type="entry name" value="Kelch motif"/>
    <property type="match status" value="1"/>
</dbReference>
<dbReference type="Gene3D" id="2.120.10.80">
    <property type="entry name" value="Kelch-type beta propeller"/>
    <property type="match status" value="1"/>
</dbReference>
<dbReference type="STRING" id="85681.V4SUK9"/>
<dbReference type="KEGG" id="cic:CICLE_v10031561mg"/>
<dbReference type="PANTHER" id="PTHR24414:SF44">
    <property type="entry name" value="F-BOX DOMAIN-CONTAINING PROTEIN"/>
    <property type="match status" value="1"/>
</dbReference>
<keyword evidence="3" id="KW-1185">Reference proteome</keyword>
<dbReference type="InterPro" id="IPR036047">
    <property type="entry name" value="F-box-like_dom_sf"/>
</dbReference>
<protein>
    <recommendedName>
        <fullName evidence="1">F-box domain-containing protein</fullName>
    </recommendedName>
</protein>
<evidence type="ECO:0000313" key="3">
    <source>
        <dbReference type="Proteomes" id="UP000030687"/>
    </source>
</evidence>
<dbReference type="SUPFAM" id="SSF81383">
    <property type="entry name" value="F-box domain"/>
    <property type="match status" value="1"/>
</dbReference>
<sequence length="439" mass="48900">MDNSIGGNSSWLLMSYFLYKVKEEEDLLKRRIQSKMDKQAAAPEGDSGSNTNNSIVHGDILEAILSQVPLIDLASACYVSRSWNRAVFSSLRRVNKIKPWLLLHTQSQRTMAPYLTTAHAYDARSHVWIEIKNNQPSSFDFLLRSSHSTLLYTLSPSKLSFSFDPLHLAWHHVDAPRVWRTDPVVALVGDKVVVAGGACDFEDDPLAVEMYSVDTRTWEICQSMPAVLKDSAASTWLSVAVNSRQLYVTEKYSGVTVSFDPSTKGWSGQFHLRQFDHDEKVFYSAITFANDRLIAVGLTREAEDVKSLKIWQVNIKGGSLEELKEIGEMPKALLEKLKGNKEICSGSGSASLTSVGVTSMGDSVYLHNPSNSEDLVLCEIGECGDDECKWSEIKNVVVDEEDAKIKGRLILTCSSVGIGDLQRALLHENPRSVYFKQIQ</sequence>
<accession>V4SUK9</accession>
<dbReference type="GO" id="GO:0043161">
    <property type="term" value="P:proteasome-mediated ubiquitin-dependent protein catabolic process"/>
    <property type="evidence" value="ECO:0007669"/>
    <property type="project" value="TreeGrafter"/>
</dbReference>
<dbReference type="Proteomes" id="UP000030687">
    <property type="component" value="Unassembled WGS sequence"/>
</dbReference>